<comment type="caution">
    <text evidence="1">The sequence shown here is derived from an EMBL/GenBank/DDBJ whole genome shotgun (WGS) entry which is preliminary data.</text>
</comment>
<organism evidence="1 2">
    <name type="scientific">Rhizophagus clarus</name>
    <dbReference type="NCBI Taxonomy" id="94130"/>
    <lineage>
        <taxon>Eukaryota</taxon>
        <taxon>Fungi</taxon>
        <taxon>Fungi incertae sedis</taxon>
        <taxon>Mucoromycota</taxon>
        <taxon>Glomeromycotina</taxon>
        <taxon>Glomeromycetes</taxon>
        <taxon>Glomerales</taxon>
        <taxon>Glomeraceae</taxon>
        <taxon>Rhizophagus</taxon>
    </lineage>
</organism>
<dbReference type="AlphaFoldDB" id="A0A8H3QD16"/>
<protein>
    <submittedName>
        <fullName evidence="1">Uncharacterized protein</fullName>
    </submittedName>
</protein>
<evidence type="ECO:0000313" key="1">
    <source>
        <dbReference type="EMBL" id="GES75273.1"/>
    </source>
</evidence>
<dbReference type="Proteomes" id="UP000615446">
    <property type="component" value="Unassembled WGS sequence"/>
</dbReference>
<evidence type="ECO:0000313" key="2">
    <source>
        <dbReference type="Proteomes" id="UP000615446"/>
    </source>
</evidence>
<sequence length="113" mass="13571">MDSYQKIVIFCYFVMLNKNKTISHSIKGKDGSYYGMSSHQKVFNLCRIRTKSKVIYKLLPMKINFKANDQRKKNFLTLLERKKVTPYYIGINYNDLKTKFDSFNEREKKMVLY</sequence>
<gene>
    <name evidence="1" type="ORF">RCL2_000272000</name>
</gene>
<proteinExistence type="predicted"/>
<accession>A0A8H3QD16</accession>
<dbReference type="EMBL" id="BLAL01000014">
    <property type="protein sequence ID" value="GES75273.1"/>
    <property type="molecule type" value="Genomic_DNA"/>
</dbReference>
<name>A0A8H3QD16_9GLOM</name>
<reference evidence="1" key="1">
    <citation type="submission" date="2019-10" db="EMBL/GenBank/DDBJ databases">
        <title>Conservation and host-specific expression of non-tandemly repeated heterogenous ribosome RNA gene in arbuscular mycorrhizal fungi.</title>
        <authorList>
            <person name="Maeda T."/>
            <person name="Kobayashi Y."/>
            <person name="Nakagawa T."/>
            <person name="Ezawa T."/>
            <person name="Yamaguchi K."/>
            <person name="Bino T."/>
            <person name="Nishimoto Y."/>
            <person name="Shigenobu S."/>
            <person name="Kawaguchi M."/>
        </authorList>
    </citation>
    <scope>NUCLEOTIDE SEQUENCE</scope>
    <source>
        <strain evidence="1">HR1</strain>
    </source>
</reference>